<dbReference type="EMBL" id="QASA01000001">
    <property type="protein sequence ID" value="RDC65762.1"/>
    <property type="molecule type" value="Genomic_DNA"/>
</dbReference>
<protein>
    <submittedName>
        <fullName evidence="1">Uncharacterized protein</fullName>
    </submittedName>
</protein>
<accession>A0A369QN55</accession>
<sequence length="43" mass="4918">MDTKLTLVLDKNIIERAKSYASTKKTSLSKLIETYLDRVTAEE</sequence>
<reference evidence="1 2" key="1">
    <citation type="submission" date="2018-04" db="EMBL/GenBank/DDBJ databases">
        <title>Adhaeribacter sp. HMF7616 genome sequencing and assembly.</title>
        <authorList>
            <person name="Kang H."/>
            <person name="Kang J."/>
            <person name="Cha I."/>
            <person name="Kim H."/>
            <person name="Joh K."/>
        </authorList>
    </citation>
    <scope>NUCLEOTIDE SEQUENCE [LARGE SCALE GENOMIC DNA]</scope>
    <source>
        <strain evidence="1 2">HMF7616</strain>
    </source>
</reference>
<dbReference type="Proteomes" id="UP000253919">
    <property type="component" value="Unassembled WGS sequence"/>
</dbReference>
<dbReference type="AlphaFoldDB" id="A0A369QN55"/>
<comment type="caution">
    <text evidence="1">The sequence shown here is derived from an EMBL/GenBank/DDBJ whole genome shotgun (WGS) entry which is preliminary data.</text>
</comment>
<evidence type="ECO:0000313" key="2">
    <source>
        <dbReference type="Proteomes" id="UP000253919"/>
    </source>
</evidence>
<gene>
    <name evidence="1" type="ORF">AHMF7616_04392</name>
</gene>
<proteinExistence type="predicted"/>
<dbReference type="InterPro" id="IPR045944">
    <property type="entry name" value="DUF6364"/>
</dbReference>
<keyword evidence="2" id="KW-1185">Reference proteome</keyword>
<dbReference type="Pfam" id="PF19891">
    <property type="entry name" value="DUF6364"/>
    <property type="match status" value="1"/>
</dbReference>
<evidence type="ECO:0000313" key="1">
    <source>
        <dbReference type="EMBL" id="RDC65762.1"/>
    </source>
</evidence>
<name>A0A369QN55_9BACT</name>
<organism evidence="1 2">
    <name type="scientific">Adhaeribacter pallidiroseus</name>
    <dbReference type="NCBI Taxonomy" id="2072847"/>
    <lineage>
        <taxon>Bacteria</taxon>
        <taxon>Pseudomonadati</taxon>
        <taxon>Bacteroidota</taxon>
        <taxon>Cytophagia</taxon>
        <taxon>Cytophagales</taxon>
        <taxon>Hymenobacteraceae</taxon>
        <taxon>Adhaeribacter</taxon>
    </lineage>
</organism>